<proteinExistence type="predicted"/>
<comment type="caution">
    <text evidence="1">The sequence shown here is derived from an EMBL/GenBank/DDBJ whole genome shotgun (WGS) entry which is preliminary data.</text>
</comment>
<gene>
    <name evidence="1" type="ORF">K1Y79_05755</name>
</gene>
<keyword evidence="2" id="KW-1185">Reference proteome</keyword>
<name>A0ABS7G834_9BACT</name>
<dbReference type="RefSeq" id="WP_220249041.1">
    <property type="nucleotide sequence ID" value="NZ_JAICCF010000001.1"/>
</dbReference>
<protein>
    <submittedName>
        <fullName evidence="1">Uncharacterized protein</fullName>
    </submittedName>
</protein>
<sequence>MTRSAYSLLAGVLCYAFYGCTDGKNNETDPINGFTQDKHFIHTDYAVRKEWSGGTQIAFTDMHPAASASGNVHAVQFLLDTLRDSGTYTYMSSDAVAYDKTKNFDVALLLKNVAYKSGAEVTGTGEIFSKPTGGSLTFINGPEYQAFTYTLDFGRGNTLSGFFRGQLTVVE</sequence>
<dbReference type="EMBL" id="JAICCF010000001">
    <property type="protein sequence ID" value="MBW8683832.1"/>
    <property type="molecule type" value="Genomic_DNA"/>
</dbReference>
<accession>A0ABS7G834</accession>
<organism evidence="1 2">
    <name type="scientific">Chitinophaga rhizophila</name>
    <dbReference type="NCBI Taxonomy" id="2866212"/>
    <lineage>
        <taxon>Bacteria</taxon>
        <taxon>Pseudomonadati</taxon>
        <taxon>Bacteroidota</taxon>
        <taxon>Chitinophagia</taxon>
        <taxon>Chitinophagales</taxon>
        <taxon>Chitinophagaceae</taxon>
        <taxon>Chitinophaga</taxon>
    </lineage>
</organism>
<evidence type="ECO:0000313" key="2">
    <source>
        <dbReference type="Proteomes" id="UP000812961"/>
    </source>
</evidence>
<reference evidence="1 2" key="1">
    <citation type="submission" date="2021-08" db="EMBL/GenBank/DDBJ databases">
        <title>The genome sequence of Chitinophaga sp. B61.</title>
        <authorList>
            <person name="Zhang X."/>
        </authorList>
    </citation>
    <scope>NUCLEOTIDE SEQUENCE [LARGE SCALE GENOMIC DNA]</scope>
    <source>
        <strain evidence="1 2">B61</strain>
    </source>
</reference>
<dbReference type="PROSITE" id="PS51257">
    <property type="entry name" value="PROKAR_LIPOPROTEIN"/>
    <property type="match status" value="1"/>
</dbReference>
<dbReference type="Proteomes" id="UP000812961">
    <property type="component" value="Unassembled WGS sequence"/>
</dbReference>
<evidence type="ECO:0000313" key="1">
    <source>
        <dbReference type="EMBL" id="MBW8683832.1"/>
    </source>
</evidence>